<dbReference type="Proteomes" id="UP000076858">
    <property type="component" value="Unassembled WGS sequence"/>
</dbReference>
<keyword evidence="2" id="KW-1185">Reference proteome</keyword>
<comment type="caution">
    <text evidence="1">The sequence shown here is derived from an EMBL/GenBank/DDBJ whole genome shotgun (WGS) entry which is preliminary data.</text>
</comment>
<evidence type="ECO:0000313" key="2">
    <source>
        <dbReference type="Proteomes" id="UP000076858"/>
    </source>
</evidence>
<name>A0A164JN63_9CRUS</name>
<organism evidence="1 2">
    <name type="scientific">Daphnia magna</name>
    <dbReference type="NCBI Taxonomy" id="35525"/>
    <lineage>
        <taxon>Eukaryota</taxon>
        <taxon>Metazoa</taxon>
        <taxon>Ecdysozoa</taxon>
        <taxon>Arthropoda</taxon>
        <taxon>Crustacea</taxon>
        <taxon>Branchiopoda</taxon>
        <taxon>Diplostraca</taxon>
        <taxon>Cladocera</taxon>
        <taxon>Anomopoda</taxon>
        <taxon>Daphniidae</taxon>
        <taxon>Daphnia</taxon>
    </lineage>
</organism>
<evidence type="ECO:0000313" key="1">
    <source>
        <dbReference type="EMBL" id="KZS02500.1"/>
    </source>
</evidence>
<reference evidence="1 2" key="1">
    <citation type="submission" date="2016-03" db="EMBL/GenBank/DDBJ databases">
        <title>EvidentialGene: Evidence-directed Construction of Genes on Genomes.</title>
        <authorList>
            <person name="Gilbert D.G."/>
            <person name="Choi J.-H."/>
            <person name="Mockaitis K."/>
            <person name="Colbourne J."/>
            <person name="Pfrender M."/>
        </authorList>
    </citation>
    <scope>NUCLEOTIDE SEQUENCE [LARGE SCALE GENOMIC DNA]</scope>
    <source>
        <strain evidence="1 2">Xinb3</strain>
        <tissue evidence="1">Complete organism</tissue>
    </source>
</reference>
<proteinExistence type="predicted"/>
<accession>A0A164JN63</accession>
<dbReference type="AlphaFoldDB" id="A0A164JN63"/>
<dbReference type="EMBL" id="LRGB01004231">
    <property type="protein sequence ID" value="KZS02500.1"/>
    <property type="molecule type" value="Genomic_DNA"/>
</dbReference>
<sequence length="40" mass="4681">MLIHRHRFRGDGFQGHLSVVKQFILTCKCQLKLTRNDIIG</sequence>
<gene>
    <name evidence="1" type="ORF">APZ42_000440</name>
</gene>
<protein>
    <submittedName>
        <fullName evidence="1">Uncharacterized protein</fullName>
    </submittedName>
</protein>